<keyword evidence="3 9" id="KW-1003">Cell membrane</keyword>
<dbReference type="RefSeq" id="WP_218284965.1">
    <property type="nucleotide sequence ID" value="NZ_CP076448.1"/>
</dbReference>
<keyword evidence="11" id="KW-1185">Reference proteome</keyword>
<evidence type="ECO:0000256" key="3">
    <source>
        <dbReference type="ARBA" id="ARBA00022475"/>
    </source>
</evidence>
<dbReference type="GO" id="GO:0043952">
    <property type="term" value="P:protein transport by the Sec complex"/>
    <property type="evidence" value="ECO:0007669"/>
    <property type="project" value="UniProtKB-UniRule"/>
</dbReference>
<dbReference type="HAMAP" id="MF_00422">
    <property type="entry name" value="SecE"/>
    <property type="match status" value="1"/>
</dbReference>
<dbReference type="Proteomes" id="UP000694001">
    <property type="component" value="Chromosome"/>
</dbReference>
<comment type="subcellular location">
    <subcellularLocation>
        <location evidence="9">Cell membrane</location>
        <topology evidence="9">Single-pass membrane protein</topology>
    </subcellularLocation>
    <subcellularLocation>
        <location evidence="1">Membrane</location>
    </subcellularLocation>
</comment>
<dbReference type="GO" id="GO:0008320">
    <property type="term" value="F:protein transmembrane transporter activity"/>
    <property type="evidence" value="ECO:0007669"/>
    <property type="project" value="UniProtKB-UniRule"/>
</dbReference>
<evidence type="ECO:0000256" key="7">
    <source>
        <dbReference type="ARBA" id="ARBA00023010"/>
    </source>
</evidence>
<gene>
    <name evidence="9 10" type="primary">secE</name>
    <name evidence="10" type="ORF">KO353_12080</name>
</gene>
<keyword evidence="6 9" id="KW-1133">Transmembrane helix</keyword>
<organism evidence="10 11">
    <name type="scientific">Elioraea tepida</name>
    <dbReference type="NCBI Taxonomy" id="2843330"/>
    <lineage>
        <taxon>Bacteria</taxon>
        <taxon>Pseudomonadati</taxon>
        <taxon>Pseudomonadota</taxon>
        <taxon>Alphaproteobacteria</taxon>
        <taxon>Acetobacterales</taxon>
        <taxon>Elioraeaceae</taxon>
        <taxon>Elioraea</taxon>
    </lineage>
</organism>
<evidence type="ECO:0000256" key="5">
    <source>
        <dbReference type="ARBA" id="ARBA00022927"/>
    </source>
</evidence>
<comment type="function">
    <text evidence="9">Essential subunit of the Sec protein translocation channel SecYEG. Clamps together the 2 halves of SecY. May contact the channel plug during translocation.</text>
</comment>
<keyword evidence="2 9" id="KW-0813">Transport</keyword>
<dbReference type="KEGG" id="elio:KO353_12080"/>
<keyword evidence="5 9" id="KW-0653">Protein transport</keyword>
<dbReference type="GO" id="GO:0005886">
    <property type="term" value="C:plasma membrane"/>
    <property type="evidence" value="ECO:0007669"/>
    <property type="project" value="UniProtKB-SubCell"/>
</dbReference>
<evidence type="ECO:0000313" key="10">
    <source>
        <dbReference type="EMBL" id="QXM24012.1"/>
    </source>
</evidence>
<comment type="subunit">
    <text evidence="9">Component of the Sec protein translocase complex. Heterotrimer consisting of SecY, SecE and SecG subunits. The heterotrimers can form oligomers, although 1 heterotrimer is thought to be able to translocate proteins. Interacts with the ribosome. Interacts with SecDF, and other proteins may be involved. Interacts with SecA.</text>
</comment>
<dbReference type="AlphaFoldDB" id="A0A975U169"/>
<comment type="similarity">
    <text evidence="9">Belongs to the SecE/SEC61-gamma family.</text>
</comment>
<reference evidence="10" key="1">
    <citation type="submission" date="2021-06" db="EMBL/GenBank/DDBJ databases">
        <title>Elioraea tepida, sp. nov., a moderately thermophilic aerobic anoxygenic phototrophic bacterium isolated from an alkaline siliceous hot spring mat community in Yellowstone National Park, WY, USA.</title>
        <authorList>
            <person name="Saini M.K."/>
            <person name="Yoshida S."/>
            <person name="Sebastian A."/>
            <person name="Hirose S."/>
            <person name="Hara E."/>
            <person name="Tamaki H."/>
            <person name="Soulier N.T."/>
            <person name="Albert I."/>
            <person name="Hanada S."/>
            <person name="Bryant D.A."/>
            <person name="Tank M."/>
        </authorList>
    </citation>
    <scope>NUCLEOTIDE SEQUENCE</scope>
    <source>
        <strain evidence="10">MS-P2</strain>
    </source>
</reference>
<proteinExistence type="inferred from homology"/>
<dbReference type="PROSITE" id="PS01067">
    <property type="entry name" value="SECE_SEC61G"/>
    <property type="match status" value="1"/>
</dbReference>
<dbReference type="GO" id="GO:0006605">
    <property type="term" value="P:protein targeting"/>
    <property type="evidence" value="ECO:0007669"/>
    <property type="project" value="UniProtKB-UniRule"/>
</dbReference>
<dbReference type="GO" id="GO:0009306">
    <property type="term" value="P:protein secretion"/>
    <property type="evidence" value="ECO:0007669"/>
    <property type="project" value="UniProtKB-UniRule"/>
</dbReference>
<accession>A0A975U169</accession>
<dbReference type="EMBL" id="CP076448">
    <property type="protein sequence ID" value="QXM24012.1"/>
    <property type="molecule type" value="Genomic_DNA"/>
</dbReference>
<dbReference type="Pfam" id="PF00584">
    <property type="entry name" value="SecE"/>
    <property type="match status" value="1"/>
</dbReference>
<evidence type="ECO:0000256" key="9">
    <source>
        <dbReference type="HAMAP-Rule" id="MF_00422"/>
    </source>
</evidence>
<dbReference type="InterPro" id="IPR005807">
    <property type="entry name" value="SecE_bac"/>
</dbReference>
<keyword evidence="4 9" id="KW-0812">Transmembrane</keyword>
<evidence type="ECO:0000256" key="6">
    <source>
        <dbReference type="ARBA" id="ARBA00022989"/>
    </source>
</evidence>
<evidence type="ECO:0000256" key="8">
    <source>
        <dbReference type="ARBA" id="ARBA00023136"/>
    </source>
</evidence>
<feature type="transmembrane region" description="Helical" evidence="9">
    <location>
        <begin position="29"/>
        <end position="49"/>
    </location>
</feature>
<evidence type="ECO:0000256" key="1">
    <source>
        <dbReference type="ARBA" id="ARBA00004370"/>
    </source>
</evidence>
<evidence type="ECO:0000256" key="2">
    <source>
        <dbReference type="ARBA" id="ARBA00022448"/>
    </source>
</evidence>
<dbReference type="NCBIfam" id="TIGR00964">
    <property type="entry name" value="secE_bact"/>
    <property type="match status" value="1"/>
</dbReference>
<dbReference type="PANTHER" id="PTHR33910">
    <property type="entry name" value="PROTEIN TRANSLOCASE SUBUNIT SECE"/>
    <property type="match status" value="1"/>
</dbReference>
<sequence>MARPDPALFVRQVRQEVAKVTWPSRKETLITTGLVVLLSILAATFFFIVDQIIGFGVRAIFGFGA</sequence>
<evidence type="ECO:0000313" key="11">
    <source>
        <dbReference type="Proteomes" id="UP000694001"/>
    </source>
</evidence>
<dbReference type="InterPro" id="IPR001901">
    <property type="entry name" value="Translocase_SecE/Sec61-g"/>
</dbReference>
<protein>
    <recommendedName>
        <fullName evidence="9">Protein translocase subunit SecE</fullName>
    </recommendedName>
</protein>
<keyword evidence="7 9" id="KW-0811">Translocation</keyword>
<dbReference type="PANTHER" id="PTHR33910:SF1">
    <property type="entry name" value="PROTEIN TRANSLOCASE SUBUNIT SECE"/>
    <property type="match status" value="1"/>
</dbReference>
<keyword evidence="8 9" id="KW-0472">Membrane</keyword>
<name>A0A975U169_9PROT</name>
<dbReference type="GO" id="GO:0065002">
    <property type="term" value="P:intracellular protein transmembrane transport"/>
    <property type="evidence" value="ECO:0007669"/>
    <property type="project" value="UniProtKB-UniRule"/>
</dbReference>
<evidence type="ECO:0000256" key="4">
    <source>
        <dbReference type="ARBA" id="ARBA00022692"/>
    </source>
</evidence>